<dbReference type="AlphaFoldDB" id="A0A6B1D2Z8"/>
<dbReference type="SUPFAM" id="SSF51197">
    <property type="entry name" value="Clavaminate synthase-like"/>
    <property type="match status" value="1"/>
</dbReference>
<protein>
    <submittedName>
        <fullName evidence="1">Phytanoyl-CoA dioxygenase family protein</fullName>
    </submittedName>
</protein>
<comment type="caution">
    <text evidence="1">The sequence shown here is derived from an EMBL/GenBank/DDBJ whole genome shotgun (WGS) entry which is preliminary data.</text>
</comment>
<accession>A0A6B1D2Z8</accession>
<dbReference type="EMBL" id="VXMH01000014">
    <property type="protein sequence ID" value="MYC93803.1"/>
    <property type="molecule type" value="Genomic_DNA"/>
</dbReference>
<evidence type="ECO:0000313" key="1">
    <source>
        <dbReference type="EMBL" id="MYC93803.1"/>
    </source>
</evidence>
<dbReference type="GO" id="GO:0051213">
    <property type="term" value="F:dioxygenase activity"/>
    <property type="evidence" value="ECO:0007669"/>
    <property type="project" value="UniProtKB-KW"/>
</dbReference>
<sequence>MKFQFEDWMVHEYHQQGFLIFRGIVPPSLLTDLRREADRARALAHELNGPQTQRIQPLEQYEEYIDLQPFRDYAELDELRVTVDRLLGRGYTHAHLDIMGLLVEPLERPWHCGWHRDGVVEVPAEARDAEMESFMATVWNDLRYFNQVNCAIYADSCTWYVPGSHLRQQDLPDEVESTGDPVMKEAPEEWSDAEAEQFYFEHCRSMPGAVQVYLGPGDFMVYRNLAWHCGMYLPYQPRATIHDIIRHKGRNAWMEKWGKVKQAAQRRVTARVD</sequence>
<dbReference type="PANTHER" id="PTHR40470:SF1">
    <property type="entry name" value="PHYTANOYL-COA DIOXYGENASE FAMILY PROTEIN (AFU_ORTHOLOGUE AFUA_2G15850)"/>
    <property type="match status" value="1"/>
</dbReference>
<dbReference type="Gene3D" id="2.60.120.620">
    <property type="entry name" value="q2cbj1_9rhob like domain"/>
    <property type="match status" value="1"/>
</dbReference>
<keyword evidence="1" id="KW-0560">Oxidoreductase</keyword>
<proteinExistence type="predicted"/>
<dbReference type="PANTHER" id="PTHR40470">
    <property type="entry name" value="PHYTANOYL-COA DIOXYGENASE FAMILY PROTEIN (AFU_ORTHOLOGUE AFUA_2G15850)"/>
    <property type="match status" value="1"/>
</dbReference>
<gene>
    <name evidence="1" type="ORF">F4X14_02435</name>
</gene>
<name>A0A6B1D2Z8_9CHLR</name>
<reference evidence="1" key="1">
    <citation type="submission" date="2019-09" db="EMBL/GenBank/DDBJ databases">
        <title>Characterisation of the sponge microbiome using genome-centric metagenomics.</title>
        <authorList>
            <person name="Engelberts J.P."/>
            <person name="Robbins S.J."/>
            <person name="De Goeij J.M."/>
            <person name="Aranda M."/>
            <person name="Bell S.C."/>
            <person name="Webster N.S."/>
        </authorList>
    </citation>
    <scope>NUCLEOTIDE SEQUENCE</scope>
    <source>
        <strain evidence="1">SB0661_bin_32</strain>
    </source>
</reference>
<keyword evidence="1" id="KW-0223">Dioxygenase</keyword>
<organism evidence="1">
    <name type="scientific">Caldilineaceae bacterium SB0661_bin_32</name>
    <dbReference type="NCBI Taxonomy" id="2605255"/>
    <lineage>
        <taxon>Bacteria</taxon>
        <taxon>Bacillati</taxon>
        <taxon>Chloroflexota</taxon>
        <taxon>Caldilineae</taxon>
        <taxon>Caldilineales</taxon>
        <taxon>Caldilineaceae</taxon>
    </lineage>
</organism>